<dbReference type="AlphaFoldDB" id="A0A0F9M6T0"/>
<comment type="caution">
    <text evidence="1">The sequence shown here is derived from an EMBL/GenBank/DDBJ whole genome shotgun (WGS) entry which is preliminary data.</text>
</comment>
<sequence>MAHPEDFGLEDPKMVGTTEYDAIYQTLVDALDGCEGDVAETPEAFALAILDEFIGLARAMKAQIGRGVPRREQL</sequence>
<organism evidence="1">
    <name type="scientific">marine sediment metagenome</name>
    <dbReference type="NCBI Taxonomy" id="412755"/>
    <lineage>
        <taxon>unclassified sequences</taxon>
        <taxon>metagenomes</taxon>
        <taxon>ecological metagenomes</taxon>
    </lineage>
</organism>
<reference evidence="1" key="1">
    <citation type="journal article" date="2015" name="Nature">
        <title>Complex archaea that bridge the gap between prokaryotes and eukaryotes.</title>
        <authorList>
            <person name="Spang A."/>
            <person name="Saw J.H."/>
            <person name="Jorgensen S.L."/>
            <person name="Zaremba-Niedzwiedzka K."/>
            <person name="Martijn J."/>
            <person name="Lind A.E."/>
            <person name="van Eijk R."/>
            <person name="Schleper C."/>
            <person name="Guy L."/>
            <person name="Ettema T.J."/>
        </authorList>
    </citation>
    <scope>NUCLEOTIDE SEQUENCE</scope>
</reference>
<name>A0A0F9M6T0_9ZZZZ</name>
<accession>A0A0F9M6T0</accession>
<gene>
    <name evidence="1" type="ORF">LCGC14_1496760</name>
</gene>
<protein>
    <submittedName>
        <fullName evidence="1">Uncharacterized protein</fullName>
    </submittedName>
</protein>
<proteinExistence type="predicted"/>
<dbReference type="EMBL" id="LAZR01010817">
    <property type="protein sequence ID" value="KKM64887.1"/>
    <property type="molecule type" value="Genomic_DNA"/>
</dbReference>
<evidence type="ECO:0000313" key="1">
    <source>
        <dbReference type="EMBL" id="KKM64887.1"/>
    </source>
</evidence>